<dbReference type="CDD" id="cd11642">
    <property type="entry name" value="SUMT"/>
    <property type="match status" value="1"/>
</dbReference>
<dbReference type="InterPro" id="IPR000878">
    <property type="entry name" value="4pyrrol_Mease"/>
</dbReference>
<sequence length="521" mass="56173">MMSDPSEPRVFLVGAGPGDPGLLTVRGAEVLARADLVLYDQLVPRRLLDYANPAAELICVRDLPGHHPDKYPHIHTKLIETARAGKTVVRLKGGDPLVFGRGGEEAETLRDAGVPYEIVPGVTAAFAAASYLDIPLTHRLHASAVALVTGHELPNKPGNKLDWEALAKFPGTLAVYMGIARLPLIIAELLKFGKSPDTPSAIIERASTGDMRTVFARLGDLEQARRSAGLEAPGLILIGAVVDLRADRSWFERKPLFGHRVLVTRPRHQAGPMIRKLELLGAVPHAFPTVEVRDPTDWGPVDAALGEVAHGDWDWLVFTSANGVHKLVRRLGAIGMDLRALGPVKIAAIGPKTADALREYHLNADVVPKTYIAEELAAALTSEVAGKRVLLARANRGRDVLRVELAKVAATVAQITVYEQSDVVTLDAEVLDSLRRGEIRYVTLSSSNIARALLGAFDETIQGRVHRGEIRLVAISPETGNAVRDLGFPVAAEADLYTTDGLIDAVVKLANTERPVSSHME</sequence>
<evidence type="ECO:0000259" key="11">
    <source>
        <dbReference type="Pfam" id="PF00590"/>
    </source>
</evidence>
<dbReference type="SUPFAM" id="SSF53790">
    <property type="entry name" value="Tetrapyrrole methylase"/>
    <property type="match status" value="1"/>
</dbReference>
<reference evidence="14" key="1">
    <citation type="submission" date="2017-06" db="EMBL/GenBank/DDBJ databases">
        <title>Genome analysis of Fimbriiglobus ruber SP5, the first member of the order Planctomycetales with confirmed chitinolytic capability.</title>
        <authorList>
            <person name="Ravin N.V."/>
            <person name="Rakitin A.L."/>
            <person name="Ivanova A.A."/>
            <person name="Beletsky A.V."/>
            <person name="Kulichevskaya I.S."/>
            <person name="Mardanov A.V."/>
            <person name="Dedysh S.N."/>
        </authorList>
    </citation>
    <scope>NUCLEOTIDE SEQUENCE [LARGE SCALE GENOMIC DNA]</scope>
    <source>
        <strain evidence="14">SP5</strain>
    </source>
</reference>
<keyword evidence="4 10" id="KW-0489">Methyltransferase</keyword>
<evidence type="ECO:0000259" key="12">
    <source>
        <dbReference type="Pfam" id="PF02602"/>
    </source>
</evidence>
<feature type="domain" description="Tetrapyrrole biosynthesis uroporphyrinogen III synthase" evidence="12">
    <location>
        <begin position="273"/>
        <end position="503"/>
    </location>
</feature>
<dbReference type="CDD" id="cd06578">
    <property type="entry name" value="HemD"/>
    <property type="match status" value="1"/>
</dbReference>
<dbReference type="InterPro" id="IPR014777">
    <property type="entry name" value="4pyrrole_Mease_sub1"/>
</dbReference>
<accession>A0A225DW47</accession>
<dbReference type="InterPro" id="IPR003754">
    <property type="entry name" value="4pyrrol_synth_uPrphyn_synth"/>
</dbReference>
<dbReference type="InterPro" id="IPR006366">
    <property type="entry name" value="CobA/CysG_C"/>
</dbReference>
<keyword evidence="6" id="KW-0949">S-adenosyl-L-methionine</keyword>
<dbReference type="Proteomes" id="UP000214646">
    <property type="component" value="Unassembled WGS sequence"/>
</dbReference>
<dbReference type="InterPro" id="IPR014776">
    <property type="entry name" value="4pyrrole_Mease_sub2"/>
</dbReference>
<evidence type="ECO:0000256" key="6">
    <source>
        <dbReference type="ARBA" id="ARBA00022691"/>
    </source>
</evidence>
<dbReference type="EC" id="2.1.1.107" evidence="2"/>
<evidence type="ECO:0000256" key="3">
    <source>
        <dbReference type="ARBA" id="ARBA00022573"/>
    </source>
</evidence>
<name>A0A225DW47_9BACT</name>
<keyword evidence="5 10" id="KW-0808">Transferase</keyword>
<keyword evidence="14" id="KW-1185">Reference proteome</keyword>
<comment type="pathway">
    <text evidence="9">Cofactor biosynthesis; adenosylcobalamin biosynthesis; precorrin-2 from uroporphyrinogen III: step 1/1.</text>
</comment>
<dbReference type="GO" id="GO:0009236">
    <property type="term" value="P:cobalamin biosynthetic process"/>
    <property type="evidence" value="ECO:0007669"/>
    <property type="project" value="UniProtKB-KW"/>
</dbReference>
<dbReference type="Gene3D" id="3.40.50.10090">
    <property type="match status" value="2"/>
</dbReference>
<dbReference type="EMBL" id="NIDE01000008">
    <property type="protein sequence ID" value="OWK40535.1"/>
    <property type="molecule type" value="Genomic_DNA"/>
</dbReference>
<evidence type="ECO:0000313" key="13">
    <source>
        <dbReference type="EMBL" id="OWK40535.1"/>
    </source>
</evidence>
<evidence type="ECO:0000256" key="1">
    <source>
        <dbReference type="ARBA" id="ARBA00005879"/>
    </source>
</evidence>
<dbReference type="Gene3D" id="3.30.950.10">
    <property type="entry name" value="Methyltransferase, Cobalt-precorrin-4 Transmethylase, Domain 2"/>
    <property type="match status" value="1"/>
</dbReference>
<dbReference type="GO" id="GO:0004851">
    <property type="term" value="F:uroporphyrin-III C-methyltransferase activity"/>
    <property type="evidence" value="ECO:0007669"/>
    <property type="project" value="UniProtKB-EC"/>
</dbReference>
<evidence type="ECO:0000256" key="10">
    <source>
        <dbReference type="RuleBase" id="RU003960"/>
    </source>
</evidence>
<dbReference type="OrthoDB" id="9815856at2"/>
<dbReference type="InterPro" id="IPR050161">
    <property type="entry name" value="Siro_Cobalamin_biosynth"/>
</dbReference>
<protein>
    <recommendedName>
        <fullName evidence="2">uroporphyrinogen-III C-methyltransferase</fullName>
        <ecNumber evidence="2">2.1.1.107</ecNumber>
    </recommendedName>
</protein>
<evidence type="ECO:0000256" key="2">
    <source>
        <dbReference type="ARBA" id="ARBA00012162"/>
    </source>
</evidence>
<dbReference type="NCBIfam" id="TIGR01469">
    <property type="entry name" value="cobA_cysG_Cterm"/>
    <property type="match status" value="1"/>
</dbReference>
<comment type="similarity">
    <text evidence="1 10">Belongs to the precorrin methyltransferase family.</text>
</comment>
<dbReference type="PANTHER" id="PTHR45790">
    <property type="entry name" value="SIROHEME SYNTHASE-RELATED"/>
    <property type="match status" value="1"/>
</dbReference>
<dbReference type="InterPro" id="IPR003043">
    <property type="entry name" value="Uropor_MeTrfase_CS"/>
</dbReference>
<dbReference type="PROSITE" id="PS00839">
    <property type="entry name" value="SUMT_1"/>
    <property type="match status" value="1"/>
</dbReference>
<keyword evidence="7" id="KW-0627">Porphyrin biosynthesis</keyword>
<dbReference type="GO" id="GO:0004852">
    <property type="term" value="F:uroporphyrinogen-III synthase activity"/>
    <property type="evidence" value="ECO:0007669"/>
    <property type="project" value="InterPro"/>
</dbReference>
<dbReference type="GO" id="GO:0019354">
    <property type="term" value="P:siroheme biosynthetic process"/>
    <property type="evidence" value="ECO:0007669"/>
    <property type="project" value="InterPro"/>
</dbReference>
<evidence type="ECO:0000256" key="4">
    <source>
        <dbReference type="ARBA" id="ARBA00022603"/>
    </source>
</evidence>
<evidence type="ECO:0000256" key="9">
    <source>
        <dbReference type="ARBA" id="ARBA00060548"/>
    </source>
</evidence>
<evidence type="ECO:0000256" key="8">
    <source>
        <dbReference type="ARBA" id="ARBA00025705"/>
    </source>
</evidence>
<dbReference type="SUPFAM" id="SSF69618">
    <property type="entry name" value="HemD-like"/>
    <property type="match status" value="1"/>
</dbReference>
<proteinExistence type="inferred from homology"/>
<dbReference type="NCBIfam" id="NF004790">
    <property type="entry name" value="PRK06136.1"/>
    <property type="match status" value="1"/>
</dbReference>
<evidence type="ECO:0000313" key="14">
    <source>
        <dbReference type="Proteomes" id="UP000214646"/>
    </source>
</evidence>
<dbReference type="Pfam" id="PF00590">
    <property type="entry name" value="TP_methylase"/>
    <property type="match status" value="1"/>
</dbReference>
<dbReference type="PANTHER" id="PTHR45790:SF3">
    <property type="entry name" value="S-ADENOSYL-L-METHIONINE-DEPENDENT UROPORPHYRINOGEN III METHYLTRANSFERASE, CHLOROPLASTIC"/>
    <property type="match status" value="1"/>
</dbReference>
<comment type="caution">
    <text evidence="13">The sequence shown here is derived from an EMBL/GenBank/DDBJ whole genome shotgun (WGS) entry which is preliminary data.</text>
</comment>
<dbReference type="AlphaFoldDB" id="A0A225DW47"/>
<dbReference type="FunFam" id="3.40.1010.10:FF:000001">
    <property type="entry name" value="Siroheme synthase"/>
    <property type="match status" value="1"/>
</dbReference>
<organism evidence="13 14">
    <name type="scientific">Fimbriiglobus ruber</name>
    <dbReference type="NCBI Taxonomy" id="1908690"/>
    <lineage>
        <taxon>Bacteria</taxon>
        <taxon>Pseudomonadati</taxon>
        <taxon>Planctomycetota</taxon>
        <taxon>Planctomycetia</taxon>
        <taxon>Gemmatales</taxon>
        <taxon>Gemmataceae</taxon>
        <taxon>Fimbriiglobus</taxon>
    </lineage>
</organism>
<dbReference type="InterPro" id="IPR036108">
    <property type="entry name" value="4pyrrol_syn_uPrphyn_synt_sf"/>
</dbReference>
<evidence type="ECO:0000256" key="7">
    <source>
        <dbReference type="ARBA" id="ARBA00023244"/>
    </source>
</evidence>
<gene>
    <name evidence="13" type="ORF">FRUB_05454</name>
</gene>
<dbReference type="PROSITE" id="PS00840">
    <property type="entry name" value="SUMT_2"/>
    <property type="match status" value="1"/>
</dbReference>
<dbReference type="GO" id="GO:0032259">
    <property type="term" value="P:methylation"/>
    <property type="evidence" value="ECO:0007669"/>
    <property type="project" value="UniProtKB-KW"/>
</dbReference>
<keyword evidence="3" id="KW-0169">Cobalamin biosynthesis</keyword>
<dbReference type="Gene3D" id="3.40.1010.10">
    <property type="entry name" value="Cobalt-precorrin-4 Transmethylase, Domain 1"/>
    <property type="match status" value="1"/>
</dbReference>
<dbReference type="Pfam" id="PF02602">
    <property type="entry name" value="HEM4"/>
    <property type="match status" value="1"/>
</dbReference>
<evidence type="ECO:0000256" key="5">
    <source>
        <dbReference type="ARBA" id="ARBA00022679"/>
    </source>
</evidence>
<feature type="domain" description="Tetrapyrrole methylase" evidence="11">
    <location>
        <begin position="10"/>
        <end position="221"/>
    </location>
</feature>
<dbReference type="InterPro" id="IPR035996">
    <property type="entry name" value="4pyrrol_Methylase_sf"/>
</dbReference>
<dbReference type="FunFam" id="3.30.950.10:FF:000001">
    <property type="entry name" value="Siroheme synthase"/>
    <property type="match status" value="1"/>
</dbReference>
<comment type="pathway">
    <text evidence="8">Porphyrin-containing compound metabolism; siroheme biosynthesis; precorrin-2 from uroporphyrinogen III: step 1/1.</text>
</comment>